<dbReference type="EMBL" id="JBGNUJ010000002">
    <property type="protein sequence ID" value="KAL3964595.1"/>
    <property type="molecule type" value="Genomic_DNA"/>
</dbReference>
<proteinExistence type="predicted"/>
<sequence>MPLRVMLLKHELTSRRQVCETALLALVTNCSSTMEKQVKGPSGPLVHDAPTSNGVDDAPAPSVTGDSNSETSGKSHEFNEQTNYVPKRTIITIFLACASVDLLALMDQTTLAASLYIIGNALGSTDQVSWIASGYFITSTVGQLLYGRLSDIWSRKVVLLTGLAIFFFGSLASSLSKSVLQLTIFRAFTGIGGGGLMTVAQLIVSDVVPLRERGKYQGILGAVVAIANGIGPVIGGALSSKSTDSWRWIFRLNLPLTFLTTFCVVFFMPLKRVQGDWKLKLKAVDFLGIFLALAGMTVVILGLTHLGSGHRRVHQLRAMAVERASIPARAAYVSPLYKLGRQLTVLVHIFKSKIVNGACLTMAINGWNFVMQVYYVPSFYQLVYGYSATKSGAMLLPITIVQTLSSTLSGLVVHWVGRYRECILFGWVCWAVGLGLMSTLDETTGVGKQIGYALLIGVGVGNTLQPALIATQAGVERRDMAVVTSFRNFVRNLGSTLGLAVSGTILNNVLASDLGSLGLDKATSKTLLSNPQTFLDTVSEADAQRIRSILIPAYRQGFRVIFIVGASLAAFAFVLAFVLMPQVELSRPDDAKLKEEVIGCVTFGSRAPPSISTQASARHRARNLNPPKRTSQHDDHRIVRDKMTKFRPCIDLHAGQVKQIVGGTLDSTSAALQTNYVSQHPAAYYAQLYKDNALEGSHVIMLGPGNEESARQALQAWPGHLQVGGGINDKNAKEWMEAGASKIIITSYLFPDGHFSQARLDAVLEQLGGNKNKLVIDLSCRRRGEDSWFVAMNKWQTITDMEVNQASIKALEPYCSEFLIHAADNEGLQRGIDEKLVERLARWCSIPVTYAGGGRNLEDLELVKKLSGGKVDLTIGSALDCFGGLV</sequence>
<keyword evidence="2" id="KW-1185">Reference proteome</keyword>
<reference evidence="1" key="1">
    <citation type="submission" date="2024-12" db="EMBL/GenBank/DDBJ databases">
        <title>Comparative genomics and development of molecular markers within Purpureocillium lilacinum and among Purpureocillium species.</title>
        <authorList>
            <person name="Yeh Z.-Y."/>
            <person name="Ni N.-T."/>
            <person name="Lo P.-H."/>
            <person name="Mushyakhwo K."/>
            <person name="Lin C.-F."/>
            <person name="Nai Y.-S."/>
        </authorList>
    </citation>
    <scope>NUCLEOTIDE SEQUENCE</scope>
    <source>
        <strain evidence="1">NCHU-NPUST-175</strain>
    </source>
</reference>
<evidence type="ECO:0000313" key="1">
    <source>
        <dbReference type="EMBL" id="KAL3964595.1"/>
    </source>
</evidence>
<name>A0ACC4EA97_PURLI</name>
<organism evidence="1 2">
    <name type="scientific">Purpureocillium lilacinum</name>
    <name type="common">Paecilomyces lilacinus</name>
    <dbReference type="NCBI Taxonomy" id="33203"/>
    <lineage>
        <taxon>Eukaryota</taxon>
        <taxon>Fungi</taxon>
        <taxon>Dikarya</taxon>
        <taxon>Ascomycota</taxon>
        <taxon>Pezizomycotina</taxon>
        <taxon>Sordariomycetes</taxon>
        <taxon>Hypocreomycetidae</taxon>
        <taxon>Hypocreales</taxon>
        <taxon>Ophiocordycipitaceae</taxon>
        <taxon>Purpureocillium</taxon>
    </lineage>
</organism>
<evidence type="ECO:0000313" key="2">
    <source>
        <dbReference type="Proteomes" id="UP001638806"/>
    </source>
</evidence>
<dbReference type="Proteomes" id="UP001638806">
    <property type="component" value="Unassembled WGS sequence"/>
</dbReference>
<protein>
    <submittedName>
        <fullName evidence="1">Uncharacterized protein</fullName>
    </submittedName>
</protein>
<comment type="caution">
    <text evidence="1">The sequence shown here is derived from an EMBL/GenBank/DDBJ whole genome shotgun (WGS) entry which is preliminary data.</text>
</comment>
<accession>A0ACC4EA97</accession>
<gene>
    <name evidence="1" type="ORF">ACCO45_001599</name>
</gene>